<dbReference type="AlphaFoldDB" id="A0A1A9VDW9"/>
<dbReference type="Proteomes" id="UP000078200">
    <property type="component" value="Unassembled WGS sequence"/>
</dbReference>
<evidence type="ECO:0000313" key="1">
    <source>
        <dbReference type="EnsemblMetazoa" id="GAUT034083-PA"/>
    </source>
</evidence>
<protein>
    <submittedName>
        <fullName evidence="1">Uncharacterized protein</fullName>
    </submittedName>
</protein>
<organism evidence="1 2">
    <name type="scientific">Glossina austeni</name>
    <name type="common">Savannah tsetse fly</name>
    <dbReference type="NCBI Taxonomy" id="7395"/>
    <lineage>
        <taxon>Eukaryota</taxon>
        <taxon>Metazoa</taxon>
        <taxon>Ecdysozoa</taxon>
        <taxon>Arthropoda</taxon>
        <taxon>Hexapoda</taxon>
        <taxon>Insecta</taxon>
        <taxon>Pterygota</taxon>
        <taxon>Neoptera</taxon>
        <taxon>Endopterygota</taxon>
        <taxon>Diptera</taxon>
        <taxon>Brachycera</taxon>
        <taxon>Muscomorpha</taxon>
        <taxon>Hippoboscoidea</taxon>
        <taxon>Glossinidae</taxon>
        <taxon>Glossina</taxon>
    </lineage>
</organism>
<name>A0A1A9VDW9_GLOAU</name>
<proteinExistence type="predicted"/>
<sequence>MRYGNRDEGKSSWFEIYIPAGTTSCPGFLSLYNYFELALLSAININYITDECTELCKWEENIILERLVAPSFPLVYKNFNRSWQVLDVNTAKLQCVEFVLNFLLRTIQQICDESRMSIELLGVTNSITQLTQTDLERHTN</sequence>
<dbReference type="EnsemblMetazoa" id="GAUT034083-RA">
    <property type="protein sequence ID" value="GAUT034083-PA"/>
    <property type="gene ID" value="GAUT034083"/>
</dbReference>
<keyword evidence="2" id="KW-1185">Reference proteome</keyword>
<dbReference type="VEuPathDB" id="VectorBase:GAUT034083"/>
<accession>A0A1A9VDW9</accession>
<evidence type="ECO:0000313" key="2">
    <source>
        <dbReference type="Proteomes" id="UP000078200"/>
    </source>
</evidence>
<reference evidence="1" key="1">
    <citation type="submission" date="2020-05" db="UniProtKB">
        <authorList>
            <consortium name="EnsemblMetazoa"/>
        </authorList>
    </citation>
    <scope>IDENTIFICATION</scope>
    <source>
        <strain evidence="1">TTRI</strain>
    </source>
</reference>